<organism evidence="6 7">
    <name type="scientific">Plectus sambesii</name>
    <dbReference type="NCBI Taxonomy" id="2011161"/>
    <lineage>
        <taxon>Eukaryota</taxon>
        <taxon>Metazoa</taxon>
        <taxon>Ecdysozoa</taxon>
        <taxon>Nematoda</taxon>
        <taxon>Chromadorea</taxon>
        <taxon>Plectida</taxon>
        <taxon>Plectina</taxon>
        <taxon>Plectoidea</taxon>
        <taxon>Plectidae</taxon>
        <taxon>Plectus</taxon>
    </lineage>
</organism>
<evidence type="ECO:0000256" key="1">
    <source>
        <dbReference type="ARBA" id="ARBA00022741"/>
    </source>
</evidence>
<dbReference type="GO" id="GO:0005525">
    <property type="term" value="F:GTP binding"/>
    <property type="evidence" value="ECO:0007669"/>
    <property type="project" value="UniProtKB-KW"/>
</dbReference>
<evidence type="ECO:0000256" key="2">
    <source>
        <dbReference type="ARBA" id="ARBA00023134"/>
    </source>
</evidence>
<dbReference type="Proteomes" id="UP000887566">
    <property type="component" value="Unplaced"/>
</dbReference>
<feature type="compositionally biased region" description="Basic and acidic residues" evidence="5">
    <location>
        <begin position="220"/>
        <end position="230"/>
    </location>
</feature>
<keyword evidence="6" id="KW-1185">Reference proteome</keyword>
<dbReference type="InterPro" id="IPR051995">
    <property type="entry name" value="Ciliary_GTPase"/>
</dbReference>
<feature type="region of interest" description="Disordered" evidence="5">
    <location>
        <begin position="267"/>
        <end position="331"/>
    </location>
</feature>
<dbReference type="WBParaSite" id="PSAMB.scaffold9661size4748.g32628.t1">
    <property type="protein sequence ID" value="PSAMB.scaffold9661size4748.g32628.t1"/>
    <property type="gene ID" value="PSAMB.scaffold9661size4748.g32628"/>
</dbReference>
<proteinExistence type="predicted"/>
<dbReference type="NCBIfam" id="TIGR00231">
    <property type="entry name" value="small_GTP"/>
    <property type="match status" value="1"/>
</dbReference>
<name>A0A914XS89_9BILA</name>
<dbReference type="InterPro" id="IPR027417">
    <property type="entry name" value="P-loop_NTPase"/>
</dbReference>
<feature type="binding site" evidence="3">
    <location>
        <begin position="29"/>
        <end position="36"/>
    </location>
    <ligand>
        <name>GTP</name>
        <dbReference type="ChEBI" id="CHEBI:37565"/>
    </ligand>
</feature>
<dbReference type="PANTHER" id="PTHR46090">
    <property type="entry name" value="ADP-RIBOSYLATION FACTOR-LIKE PROTEIN 13B"/>
    <property type="match status" value="1"/>
</dbReference>
<dbReference type="SMART" id="SM00178">
    <property type="entry name" value="SAR"/>
    <property type="match status" value="1"/>
</dbReference>
<keyword evidence="4" id="KW-0460">Magnesium</keyword>
<dbReference type="PRINTS" id="PR00328">
    <property type="entry name" value="SAR1GTPBP"/>
</dbReference>
<accession>A0A914XS89</accession>
<dbReference type="GO" id="GO:0003924">
    <property type="term" value="F:GTPase activity"/>
    <property type="evidence" value="ECO:0007669"/>
    <property type="project" value="InterPro"/>
</dbReference>
<feature type="binding site" evidence="3">
    <location>
        <position position="75"/>
    </location>
    <ligand>
        <name>GTP</name>
        <dbReference type="ChEBI" id="CHEBI:37565"/>
    </ligand>
</feature>
<keyword evidence="1 3" id="KW-0547">Nucleotide-binding</keyword>
<reference evidence="7" key="1">
    <citation type="submission" date="2022-11" db="UniProtKB">
        <authorList>
            <consortium name="WormBaseParasite"/>
        </authorList>
    </citation>
    <scope>IDENTIFICATION</scope>
</reference>
<keyword evidence="2 3" id="KW-0342">GTP-binding</keyword>
<dbReference type="PROSITE" id="PS51417">
    <property type="entry name" value="ARF"/>
    <property type="match status" value="1"/>
</dbReference>
<dbReference type="GO" id="GO:1905515">
    <property type="term" value="P:non-motile cilium assembly"/>
    <property type="evidence" value="ECO:0007669"/>
    <property type="project" value="TreeGrafter"/>
</dbReference>
<feature type="binding site" evidence="3">
    <location>
        <begin position="131"/>
        <end position="134"/>
    </location>
    <ligand>
        <name>GTP</name>
        <dbReference type="ChEBI" id="CHEBI:37565"/>
    </ligand>
</feature>
<sequence length="348" mass="38363">MGNCVSGFKRQTSSTVGIKQREIFIAVVGVDDAGKTTVIKALNGDSLDGVLPTVGFNRFDLKFKKLKITVYDLGGDVRIRDIWSSYYAEIFGIIYVINAAEQRRMTENKTLLLNMIKDVNMQGKPILLLLNKQDKPGALDEVDAAEQLDLSNAVNRYKSPCRVETCSALKGTGKDCDPPMRHGFNWLLEQIENKYSEMEARVTAAVTELKARQAKERQERMARIRAKQEAEEAAEANAEQETSIDATSAALENGSAKHFRNRVLPFEPLPQIKEEGNNTSPYRDPFLSTSSAQLNGGRKNSRTSSSSLGVGQVPHLPPISPPQSLQRRLPSMNNLSVTASVVPISAHS</sequence>
<evidence type="ECO:0000313" key="6">
    <source>
        <dbReference type="Proteomes" id="UP000887566"/>
    </source>
</evidence>
<dbReference type="AlphaFoldDB" id="A0A914XS89"/>
<feature type="region of interest" description="Disordered" evidence="5">
    <location>
        <begin position="220"/>
        <end position="244"/>
    </location>
</feature>
<dbReference type="Gene3D" id="3.40.50.300">
    <property type="entry name" value="P-loop containing nucleotide triphosphate hydrolases"/>
    <property type="match status" value="1"/>
</dbReference>
<keyword evidence="4" id="KW-0479">Metal-binding</keyword>
<dbReference type="PANTHER" id="PTHR46090:SF2">
    <property type="entry name" value="ADP-RIBOSYLATION FACTOR-LIKE PROTEIN 13B"/>
    <property type="match status" value="1"/>
</dbReference>
<feature type="compositionally biased region" description="Polar residues" evidence="5">
    <location>
        <begin position="277"/>
        <end position="294"/>
    </location>
</feature>
<evidence type="ECO:0000256" key="5">
    <source>
        <dbReference type="SAM" id="MobiDB-lite"/>
    </source>
</evidence>
<evidence type="ECO:0000313" key="7">
    <source>
        <dbReference type="WBParaSite" id="PSAMB.scaffold9661size4748.g32628.t1"/>
    </source>
</evidence>
<feature type="compositionally biased region" description="Polar residues" evidence="5">
    <location>
        <begin position="322"/>
        <end position="331"/>
    </location>
</feature>
<dbReference type="GO" id="GO:0060170">
    <property type="term" value="C:ciliary membrane"/>
    <property type="evidence" value="ECO:0007669"/>
    <property type="project" value="TreeGrafter"/>
</dbReference>
<dbReference type="GO" id="GO:0097500">
    <property type="term" value="P:receptor localization to non-motile cilium"/>
    <property type="evidence" value="ECO:0007669"/>
    <property type="project" value="TreeGrafter"/>
</dbReference>
<protein>
    <submittedName>
        <fullName evidence="7">ADP-ribosylation factor-like protein 13B</fullName>
    </submittedName>
</protein>
<feature type="binding site" evidence="4">
    <location>
        <position position="36"/>
    </location>
    <ligand>
        <name>Mg(2+)</name>
        <dbReference type="ChEBI" id="CHEBI:18420"/>
    </ligand>
</feature>
<evidence type="ECO:0000256" key="4">
    <source>
        <dbReference type="PIRSR" id="PIRSR606689-2"/>
    </source>
</evidence>
<dbReference type="SMART" id="SM00177">
    <property type="entry name" value="ARF"/>
    <property type="match status" value="1"/>
</dbReference>
<dbReference type="Pfam" id="PF00025">
    <property type="entry name" value="Arf"/>
    <property type="match status" value="1"/>
</dbReference>
<evidence type="ECO:0000256" key="3">
    <source>
        <dbReference type="PIRSR" id="PIRSR606689-1"/>
    </source>
</evidence>
<dbReference type="GO" id="GO:0097730">
    <property type="term" value="C:non-motile cilium"/>
    <property type="evidence" value="ECO:0007669"/>
    <property type="project" value="TreeGrafter"/>
</dbReference>
<dbReference type="InterPro" id="IPR006689">
    <property type="entry name" value="Small_GTPase_ARF/SAR"/>
</dbReference>
<feature type="binding site" evidence="4">
    <location>
        <position position="53"/>
    </location>
    <ligand>
        <name>Mg(2+)</name>
        <dbReference type="ChEBI" id="CHEBI:18420"/>
    </ligand>
</feature>
<dbReference type="InterPro" id="IPR005225">
    <property type="entry name" value="Small_GTP-bd"/>
</dbReference>
<dbReference type="GO" id="GO:0046872">
    <property type="term" value="F:metal ion binding"/>
    <property type="evidence" value="ECO:0007669"/>
    <property type="project" value="UniProtKB-KW"/>
</dbReference>
<dbReference type="SUPFAM" id="SSF52540">
    <property type="entry name" value="P-loop containing nucleoside triphosphate hydrolases"/>
    <property type="match status" value="1"/>
</dbReference>